<name>A0A1W1XDY4_9NEIS</name>
<gene>
    <name evidence="2" type="ORF">SAMN02745857_01326</name>
</gene>
<sequence>MEFQDFMRVAVTVLGFVCFVVLTIWAWSKRRQDSFDAAANALIEDDDTPHPTRHTS</sequence>
<dbReference type="Pfam" id="PF05545">
    <property type="entry name" value="FixQ"/>
    <property type="match status" value="1"/>
</dbReference>
<feature type="transmembrane region" description="Helical" evidence="1">
    <location>
        <begin position="6"/>
        <end position="27"/>
    </location>
</feature>
<dbReference type="AlphaFoldDB" id="A0A1W1XDY4"/>
<dbReference type="EMBL" id="FWXD01000006">
    <property type="protein sequence ID" value="SMC22103.1"/>
    <property type="molecule type" value="Genomic_DNA"/>
</dbReference>
<accession>A0A1W1XDY4</accession>
<keyword evidence="1" id="KW-0472">Membrane</keyword>
<evidence type="ECO:0000256" key="1">
    <source>
        <dbReference type="SAM" id="Phobius"/>
    </source>
</evidence>
<dbReference type="RefSeq" id="WP_084089993.1">
    <property type="nucleotide sequence ID" value="NZ_FWXD01000006.1"/>
</dbReference>
<dbReference type="InterPro" id="IPR008621">
    <property type="entry name" value="Cbb3-typ_cyt_oxidase_comp"/>
</dbReference>
<dbReference type="Proteomes" id="UP000192761">
    <property type="component" value="Unassembled WGS sequence"/>
</dbReference>
<evidence type="ECO:0000313" key="2">
    <source>
        <dbReference type="EMBL" id="SMC22103.1"/>
    </source>
</evidence>
<proteinExistence type="predicted"/>
<keyword evidence="1" id="KW-0812">Transmembrane</keyword>
<protein>
    <submittedName>
        <fullName evidence="2">Cbb3-type cytochrome oxidase component FixQ</fullName>
    </submittedName>
</protein>
<keyword evidence="1" id="KW-1133">Transmembrane helix</keyword>
<dbReference type="OrthoDB" id="8604580at2"/>
<keyword evidence="3" id="KW-1185">Reference proteome</keyword>
<evidence type="ECO:0000313" key="3">
    <source>
        <dbReference type="Proteomes" id="UP000192761"/>
    </source>
</evidence>
<dbReference type="STRING" id="1121001.SAMN02745857_01326"/>
<reference evidence="2 3" key="1">
    <citation type="submission" date="2017-04" db="EMBL/GenBank/DDBJ databases">
        <authorList>
            <person name="Afonso C.L."/>
            <person name="Miller P.J."/>
            <person name="Scott M.A."/>
            <person name="Spackman E."/>
            <person name="Goraichik I."/>
            <person name="Dimitrov K.M."/>
            <person name="Suarez D.L."/>
            <person name="Swayne D.E."/>
        </authorList>
    </citation>
    <scope>NUCLEOTIDE SEQUENCE [LARGE SCALE GENOMIC DNA]</scope>
    <source>
        <strain evidence="2 3">DSM 23236</strain>
    </source>
</reference>
<organism evidence="2 3">
    <name type="scientific">Andreprevotia lacus DSM 23236</name>
    <dbReference type="NCBI Taxonomy" id="1121001"/>
    <lineage>
        <taxon>Bacteria</taxon>
        <taxon>Pseudomonadati</taxon>
        <taxon>Pseudomonadota</taxon>
        <taxon>Betaproteobacteria</taxon>
        <taxon>Neisseriales</taxon>
        <taxon>Chitinibacteraceae</taxon>
        <taxon>Andreprevotia</taxon>
    </lineage>
</organism>